<reference evidence="3 4" key="1">
    <citation type="submission" date="2020-04" db="EMBL/GenBank/DDBJ databases">
        <authorList>
            <person name="Laetsch R D."/>
            <person name="Stevens L."/>
            <person name="Kumar S."/>
            <person name="Blaxter L. M."/>
        </authorList>
    </citation>
    <scope>NUCLEOTIDE SEQUENCE [LARGE SCALE GENOMIC DNA]</scope>
</reference>
<dbReference type="PANTHER" id="PTHR23124:SF131">
    <property type="entry name" value="C-TYPE LECTIN DOMAIN-CONTAINING PROTEIN"/>
    <property type="match status" value="1"/>
</dbReference>
<evidence type="ECO:0000256" key="1">
    <source>
        <dbReference type="SAM" id="SignalP"/>
    </source>
</evidence>
<dbReference type="AlphaFoldDB" id="A0A8S1FDI1"/>
<evidence type="ECO:0000259" key="2">
    <source>
        <dbReference type="PROSITE" id="PS50041"/>
    </source>
</evidence>
<dbReference type="CDD" id="cd00037">
    <property type="entry name" value="CLECT"/>
    <property type="match status" value="1"/>
</dbReference>
<dbReference type="EMBL" id="CADEPM010000009">
    <property type="protein sequence ID" value="CAB3409816.1"/>
    <property type="molecule type" value="Genomic_DNA"/>
</dbReference>
<accession>A0A8S1FDI1</accession>
<sequence length="254" mass="28320">MLPAIVLLSGVFQVSNAHGRPPIEECEETGDPKCPPGYTMFNRENSARPWCMKVFDGKVTFKDAERICRCQGGATLSGVNDDNEYNWVLDETKHIFSQKGIENGGIWLGAYRRQSCLGLKSAWKPSANCAKENIFLFTDRSTYSDFLFDKWLPGIDLGSNYEKCVQLLISTADSELSGKINDKTCSLIDVDPSGDSITYTHGFVCGRPAVYPSDIYASKNQANDDEAGTLNYRDGPKYIPIGNRHQNQEEVNIY</sequence>
<evidence type="ECO:0000313" key="4">
    <source>
        <dbReference type="Proteomes" id="UP000494206"/>
    </source>
</evidence>
<comment type="caution">
    <text evidence="3">The sequence shown here is derived from an EMBL/GenBank/DDBJ whole genome shotgun (WGS) entry which is preliminary data.</text>
</comment>
<gene>
    <name evidence="3" type="ORF">CBOVIS_LOCUS11422</name>
</gene>
<feature type="chain" id="PRO_5035854501" description="C-type lectin domain-containing protein" evidence="1">
    <location>
        <begin position="20"/>
        <end position="254"/>
    </location>
</feature>
<dbReference type="Proteomes" id="UP000494206">
    <property type="component" value="Unassembled WGS sequence"/>
</dbReference>
<dbReference type="PANTHER" id="PTHR23124">
    <property type="entry name" value="C-TYPE LECTIN DOMAIN-CONTAINING PROTEIN-RELATED-RELATED"/>
    <property type="match status" value="1"/>
</dbReference>
<organism evidence="3 4">
    <name type="scientific">Caenorhabditis bovis</name>
    <dbReference type="NCBI Taxonomy" id="2654633"/>
    <lineage>
        <taxon>Eukaryota</taxon>
        <taxon>Metazoa</taxon>
        <taxon>Ecdysozoa</taxon>
        <taxon>Nematoda</taxon>
        <taxon>Chromadorea</taxon>
        <taxon>Rhabditida</taxon>
        <taxon>Rhabditina</taxon>
        <taxon>Rhabditomorpha</taxon>
        <taxon>Rhabditoidea</taxon>
        <taxon>Rhabditidae</taxon>
        <taxon>Peloderinae</taxon>
        <taxon>Caenorhabditis</taxon>
    </lineage>
</organism>
<keyword evidence="1" id="KW-0732">Signal</keyword>
<dbReference type="Gene3D" id="3.10.100.10">
    <property type="entry name" value="Mannose-Binding Protein A, subunit A"/>
    <property type="match status" value="1"/>
</dbReference>
<dbReference type="PROSITE" id="PS50041">
    <property type="entry name" value="C_TYPE_LECTIN_2"/>
    <property type="match status" value="1"/>
</dbReference>
<evidence type="ECO:0000313" key="3">
    <source>
        <dbReference type="EMBL" id="CAB3409816.1"/>
    </source>
</evidence>
<keyword evidence="4" id="KW-1185">Reference proteome</keyword>
<dbReference type="OrthoDB" id="5797898at2759"/>
<protein>
    <recommendedName>
        <fullName evidence="2">C-type lectin domain-containing protein</fullName>
    </recommendedName>
</protein>
<name>A0A8S1FDI1_9PELO</name>
<dbReference type="InterPro" id="IPR016187">
    <property type="entry name" value="CTDL_fold"/>
</dbReference>
<dbReference type="SMART" id="SM00034">
    <property type="entry name" value="CLECT"/>
    <property type="match status" value="1"/>
</dbReference>
<feature type="signal peptide" evidence="1">
    <location>
        <begin position="1"/>
        <end position="19"/>
    </location>
</feature>
<dbReference type="SUPFAM" id="SSF56436">
    <property type="entry name" value="C-type lectin-like"/>
    <property type="match status" value="1"/>
</dbReference>
<feature type="domain" description="C-type lectin" evidence="2">
    <location>
        <begin position="47"/>
        <end position="186"/>
    </location>
</feature>
<proteinExistence type="predicted"/>
<dbReference type="InterPro" id="IPR016186">
    <property type="entry name" value="C-type_lectin-like/link_sf"/>
</dbReference>
<dbReference type="InterPro" id="IPR001304">
    <property type="entry name" value="C-type_lectin-like"/>
</dbReference>